<organism evidence="1 2">
    <name type="scientific">Puccinia striiformis f. sp. tritici PST-78</name>
    <dbReference type="NCBI Taxonomy" id="1165861"/>
    <lineage>
        <taxon>Eukaryota</taxon>
        <taxon>Fungi</taxon>
        <taxon>Dikarya</taxon>
        <taxon>Basidiomycota</taxon>
        <taxon>Pucciniomycotina</taxon>
        <taxon>Pucciniomycetes</taxon>
        <taxon>Pucciniales</taxon>
        <taxon>Pucciniaceae</taxon>
        <taxon>Puccinia</taxon>
    </lineage>
</organism>
<dbReference type="Proteomes" id="UP000054564">
    <property type="component" value="Unassembled WGS sequence"/>
</dbReference>
<dbReference type="AlphaFoldDB" id="A0A0L0W227"/>
<evidence type="ECO:0000313" key="2">
    <source>
        <dbReference type="Proteomes" id="UP000054564"/>
    </source>
</evidence>
<name>A0A0L0W227_9BASI</name>
<gene>
    <name evidence="1" type="ORF">PSTG_01369</name>
</gene>
<keyword evidence="2" id="KW-1185">Reference proteome</keyword>
<dbReference type="EMBL" id="AJIL01000007">
    <property type="protein sequence ID" value="KNF05559.1"/>
    <property type="molecule type" value="Genomic_DNA"/>
</dbReference>
<evidence type="ECO:0000313" key="1">
    <source>
        <dbReference type="EMBL" id="KNF05559.1"/>
    </source>
</evidence>
<sequence>MRGPTTYNNFCRFDPKARGILSTKEEPLKVRCKEVGKLWATIDPETKRLNTRTQPTSRLFAATSPC</sequence>
<reference evidence="2" key="1">
    <citation type="submission" date="2014-03" db="EMBL/GenBank/DDBJ databases">
        <title>The Genome Sequence of Puccinia striiformis f. sp. tritici PST-78.</title>
        <authorList>
            <consortium name="The Broad Institute Genome Sequencing Platform"/>
            <person name="Cuomo C."/>
            <person name="Hulbert S."/>
            <person name="Chen X."/>
            <person name="Walker B."/>
            <person name="Young S.K."/>
            <person name="Zeng Q."/>
            <person name="Gargeya S."/>
            <person name="Fitzgerald M."/>
            <person name="Haas B."/>
            <person name="Abouelleil A."/>
            <person name="Alvarado L."/>
            <person name="Arachchi H.M."/>
            <person name="Berlin A.M."/>
            <person name="Chapman S.B."/>
            <person name="Goldberg J."/>
            <person name="Griggs A."/>
            <person name="Gujja S."/>
            <person name="Hansen M."/>
            <person name="Howarth C."/>
            <person name="Imamovic A."/>
            <person name="Larimer J."/>
            <person name="McCowan C."/>
            <person name="Montmayeur A."/>
            <person name="Murphy C."/>
            <person name="Neiman D."/>
            <person name="Pearson M."/>
            <person name="Priest M."/>
            <person name="Roberts A."/>
            <person name="Saif S."/>
            <person name="Shea T."/>
            <person name="Sisk P."/>
            <person name="Sykes S."/>
            <person name="Wortman J."/>
            <person name="Nusbaum C."/>
            <person name="Birren B."/>
        </authorList>
    </citation>
    <scope>NUCLEOTIDE SEQUENCE [LARGE SCALE GENOMIC DNA]</scope>
    <source>
        <strain evidence="2">race PST-78</strain>
    </source>
</reference>
<evidence type="ECO:0008006" key="3">
    <source>
        <dbReference type="Google" id="ProtNLM"/>
    </source>
</evidence>
<comment type="caution">
    <text evidence="1">The sequence shown here is derived from an EMBL/GenBank/DDBJ whole genome shotgun (WGS) entry which is preliminary data.</text>
</comment>
<accession>A0A0L0W227</accession>
<protein>
    <recommendedName>
        <fullName evidence="3">HMG box domain-containing protein</fullName>
    </recommendedName>
</protein>
<proteinExistence type="predicted"/>